<keyword evidence="3 4" id="KW-0002">3D-structure</keyword>
<sequence length="90" mass="10403">MSSDPFKKVERDYHNERSVHKHFASYPLKFWWGLNKFETIQGIHSILGNAADLVVSTLSFIPGVQGRNNASYIENSIRVTRFRGFDDKTQ</sequence>
<dbReference type="STRING" id="312017.I7LTF1"/>
<reference evidence="6 7" key="3">
    <citation type="journal article" date="2023" name="Nat. Commun.">
        <title>Structures of Tetrahymena thermophila respiratory megacomplexes on the tubular mitochondrial cristae.</title>
        <authorList>
            <person name="Han F."/>
            <person name="Hu Y."/>
            <person name="Wu M."/>
            <person name="He Z."/>
            <person name="Tian H."/>
            <person name="Zhou L."/>
        </authorList>
    </citation>
    <scope>STRUCTURE BY ELECTRON MICROSCOPY (2.96 ANGSTROMS)</scope>
</reference>
<reference evidence="4 5" key="4">
    <citation type="journal article" date="2023" name="Nature">
        <title>Structural basis of mitochondrial membrane bending by the I-II-III&lt;sub&gt;2&lt;/sub&gt;-IV&lt;sub&gt;2&lt;/sub&gt; supercomplex.</title>
        <authorList>
            <person name="Muhleip A."/>
            <person name="Flygaard R.K."/>
            <person name="Baradaran R."/>
            <person name="Haapanen O."/>
            <person name="Gruhl T."/>
            <person name="Tobiasson V."/>
            <person name="Marechal A."/>
            <person name="Sharma V."/>
            <person name="Amunts A."/>
        </authorList>
    </citation>
    <scope>STRUCTURE BY ELECTRON MICROSCOPY (2.60 ANGSTROMS)</scope>
</reference>
<reference evidence="3" key="2">
    <citation type="journal article" date="2022" name="Science">
        <title>Structures of &lt;i&gt;Tetrahymena&lt;/i&gt;'s respiratory chain reveal the diversity of eukaryotic core metabolism.</title>
        <authorList>
            <person name="Zhou L."/>
            <person name="Maldonado M."/>
            <person name="Padavannil A."/>
            <person name="Guo F."/>
            <person name="Letts J.A."/>
        </authorList>
    </citation>
    <scope>STRUCTURE BY ELECTRON MICROSCOPY (3.02 ANGSTROMS)</scope>
</reference>
<dbReference type="EMDB" id="EMD-34403"/>
<dbReference type="PDB" id="8BQS">
    <property type="method" value="EM"/>
    <property type="resolution" value="2.90 A"/>
    <property type="chains" value="EU/Eu=1-90"/>
</dbReference>
<dbReference type="RefSeq" id="XP_001032792.1">
    <property type="nucleotide sequence ID" value="XM_001032792.3"/>
</dbReference>
<dbReference type="EMDB" id="EMD-34373"/>
<dbReference type="EMDB" id="EMD-32325"/>
<evidence type="ECO:0000313" key="2">
    <source>
        <dbReference type="Proteomes" id="UP000009168"/>
    </source>
</evidence>
<dbReference type="InParanoid" id="I7LTF1"/>
<evidence type="ECO:0007829" key="3">
    <source>
        <dbReference type="PDB" id="7W5Z"/>
    </source>
</evidence>
<gene>
    <name evidence="1" type="ORF">TTHERM_00485790</name>
</gene>
<dbReference type="PDB" id="8B6H">
    <property type="method" value="EM"/>
    <property type="resolution" value="2.60 A"/>
    <property type="chains" value="EU/Eu=1-90"/>
</dbReference>
<dbReference type="HOGENOM" id="CLU_2445679_0_0_1"/>
<dbReference type="EMDB" id="EMD-15867"/>
<name>I7LTF1_TETTS</name>
<proteinExistence type="evidence at protein level"/>
<reference evidence="2" key="1">
    <citation type="journal article" date="2006" name="PLoS Biol.">
        <title>Macronuclear genome sequence of the ciliate Tetrahymena thermophila, a model eukaryote.</title>
        <authorList>
            <person name="Eisen J.A."/>
            <person name="Coyne R.S."/>
            <person name="Wu M."/>
            <person name="Wu D."/>
            <person name="Thiagarajan M."/>
            <person name="Wortman J.R."/>
            <person name="Badger J.H."/>
            <person name="Ren Q."/>
            <person name="Amedeo P."/>
            <person name="Jones K.M."/>
            <person name="Tallon L.J."/>
            <person name="Delcher A.L."/>
            <person name="Salzberg S.L."/>
            <person name="Silva J.C."/>
            <person name="Haas B.J."/>
            <person name="Majoros W.H."/>
            <person name="Farzad M."/>
            <person name="Carlton J.M."/>
            <person name="Smith R.K. Jr."/>
            <person name="Garg J."/>
            <person name="Pearlman R.E."/>
            <person name="Karrer K.M."/>
            <person name="Sun L."/>
            <person name="Manning G."/>
            <person name="Elde N.C."/>
            <person name="Turkewitz A.P."/>
            <person name="Asai D.J."/>
            <person name="Wilkes D.E."/>
            <person name="Wang Y."/>
            <person name="Cai H."/>
            <person name="Collins K."/>
            <person name="Stewart B.A."/>
            <person name="Lee S.R."/>
            <person name="Wilamowska K."/>
            <person name="Weinberg Z."/>
            <person name="Ruzzo W.L."/>
            <person name="Wloga D."/>
            <person name="Gaertig J."/>
            <person name="Frankel J."/>
            <person name="Tsao C.-C."/>
            <person name="Gorovsky M.A."/>
            <person name="Keeling P.J."/>
            <person name="Waller R.F."/>
            <person name="Patron N.J."/>
            <person name="Cherry J.M."/>
            <person name="Stover N.A."/>
            <person name="Krieger C.J."/>
            <person name="del Toro C."/>
            <person name="Ryder H.F."/>
            <person name="Williamson S.C."/>
            <person name="Barbeau R.A."/>
            <person name="Hamilton E.P."/>
            <person name="Orias E."/>
        </authorList>
    </citation>
    <scope>NUCLEOTIDE SEQUENCE [LARGE SCALE GENOMIC DNA]</scope>
    <source>
        <strain evidence="2">SB210</strain>
    </source>
</reference>
<evidence type="ECO:0007829" key="4">
    <source>
        <dbReference type="PDB" id="8B6H"/>
    </source>
</evidence>
<dbReference type="KEGG" id="tet:TTHERM_00485790"/>
<protein>
    <submittedName>
        <fullName evidence="1">Uncharacterized protein</fullName>
    </submittedName>
</protein>
<accession>I7LTF1</accession>
<evidence type="ECO:0007829" key="6">
    <source>
        <dbReference type="PDB" id="8GYM"/>
    </source>
</evidence>
<dbReference type="EMDB" id="EMD-16184"/>
<dbReference type="Proteomes" id="UP000009168">
    <property type="component" value="Unassembled WGS sequence"/>
</dbReference>
<dbReference type="PDB" id="7W5Z">
    <property type="method" value="EM"/>
    <property type="resolution" value="3.02 A"/>
    <property type="chains" value="Z/z=1-90"/>
</dbReference>
<dbReference type="AlphaFoldDB" id="I7LTF1"/>
<organism evidence="1 2">
    <name type="scientific">Tetrahymena thermophila (strain SB210)</name>
    <dbReference type="NCBI Taxonomy" id="312017"/>
    <lineage>
        <taxon>Eukaryota</taxon>
        <taxon>Sar</taxon>
        <taxon>Alveolata</taxon>
        <taxon>Ciliophora</taxon>
        <taxon>Intramacronucleata</taxon>
        <taxon>Oligohymenophorea</taxon>
        <taxon>Hymenostomatida</taxon>
        <taxon>Tetrahymenina</taxon>
        <taxon>Tetrahymenidae</taxon>
        <taxon>Tetrahymena</taxon>
    </lineage>
</organism>
<dbReference type="EMBL" id="GG662587">
    <property type="protein sequence ID" value="EAR85129.1"/>
    <property type="molecule type" value="Genomic_DNA"/>
</dbReference>
<dbReference type="PDB" id="8GYM">
    <property type="method" value="EM"/>
    <property type="resolution" value="2.96 A"/>
    <property type="chains" value="Z/z=1-90"/>
</dbReference>
<dbReference type="PDB" id="8GZU">
    <property type="method" value="EM"/>
    <property type="resolution" value="4.18 A"/>
    <property type="chains" value="25/80/Z/z=1-90"/>
</dbReference>
<keyword evidence="2" id="KW-1185">Reference proteome</keyword>
<evidence type="ECO:0000313" key="1">
    <source>
        <dbReference type="EMBL" id="EAR85129.1"/>
    </source>
</evidence>
<dbReference type="GeneID" id="7831091"/>
<evidence type="ECO:0007829" key="7">
    <source>
        <dbReference type="PDB" id="8GZU"/>
    </source>
</evidence>
<evidence type="ECO:0007829" key="5">
    <source>
        <dbReference type="PDB" id="8BQS"/>
    </source>
</evidence>